<evidence type="ECO:0000256" key="2">
    <source>
        <dbReference type="ARBA" id="ARBA00023180"/>
    </source>
</evidence>
<dbReference type="Proteomes" id="UP001153076">
    <property type="component" value="Unassembled WGS sequence"/>
</dbReference>
<dbReference type="Gene3D" id="3.40.50.1000">
    <property type="entry name" value="HAD superfamily/HAD-like"/>
    <property type="match status" value="1"/>
</dbReference>
<dbReference type="PANTHER" id="PTHR31284:SF10">
    <property type="entry name" value="ACID PHOSPHATASE-LIKE PROTEIN"/>
    <property type="match status" value="1"/>
</dbReference>
<dbReference type="InterPro" id="IPR036412">
    <property type="entry name" value="HAD-like_sf"/>
</dbReference>
<gene>
    <name evidence="5" type="ORF">Cgig2_004237</name>
</gene>
<evidence type="ECO:0000256" key="4">
    <source>
        <dbReference type="SAM" id="SignalP"/>
    </source>
</evidence>
<dbReference type="PANTHER" id="PTHR31284">
    <property type="entry name" value="ACID PHOSPHATASE-LIKE PROTEIN"/>
    <property type="match status" value="1"/>
</dbReference>
<evidence type="ECO:0008006" key="7">
    <source>
        <dbReference type="Google" id="ProtNLM"/>
    </source>
</evidence>
<comment type="caution">
    <text evidence="5">The sequence shown here is derived from an EMBL/GenBank/DDBJ whole genome shotgun (WGS) entry which is preliminary data.</text>
</comment>
<keyword evidence="2" id="KW-0325">Glycoprotein</keyword>
<dbReference type="CDD" id="cd07535">
    <property type="entry name" value="HAD_VSP"/>
    <property type="match status" value="1"/>
</dbReference>
<dbReference type="PIRSF" id="PIRSF002674">
    <property type="entry name" value="VSP"/>
    <property type="match status" value="1"/>
</dbReference>
<dbReference type="OrthoDB" id="59415at2759"/>
<feature type="signal peptide" evidence="4">
    <location>
        <begin position="1"/>
        <end position="21"/>
    </location>
</feature>
<keyword evidence="6" id="KW-1185">Reference proteome</keyword>
<organism evidence="5 6">
    <name type="scientific">Carnegiea gigantea</name>
    <dbReference type="NCBI Taxonomy" id="171969"/>
    <lineage>
        <taxon>Eukaryota</taxon>
        <taxon>Viridiplantae</taxon>
        <taxon>Streptophyta</taxon>
        <taxon>Embryophyta</taxon>
        <taxon>Tracheophyta</taxon>
        <taxon>Spermatophyta</taxon>
        <taxon>Magnoliopsida</taxon>
        <taxon>eudicotyledons</taxon>
        <taxon>Gunneridae</taxon>
        <taxon>Pentapetalae</taxon>
        <taxon>Caryophyllales</taxon>
        <taxon>Cactineae</taxon>
        <taxon>Cactaceae</taxon>
        <taxon>Cactoideae</taxon>
        <taxon>Echinocereeae</taxon>
        <taxon>Carnegiea</taxon>
    </lineage>
</organism>
<sequence>MYLRRTLTVFLLFSLLSVTHSLRPENHLLLPSSRKLGRDDSVYCLSWRFSVEVNDAGEWATIPLRCLQFVSQYMTGEIYSSDLEIISAESLEFAKSVHIAGDGKDVWIFDIDETLLSNLPYYAAHGFGSEAFNEDSFDEWALEAKAPALAASLSLYRELQRLGFKIILLTGRSEPFRNATAENLKSAGYDNWERLILRGATDKGKLAAVYKSERRKELTDEGYRIHGNSGDQWSDLIGFAVSKRSFKLPNPMYYIA</sequence>
<comment type="similarity">
    <text evidence="3">Belongs to the APS1/VSP family.</text>
</comment>
<dbReference type="InterPro" id="IPR010028">
    <property type="entry name" value="Acid_phosphatase_pln"/>
</dbReference>
<dbReference type="InterPro" id="IPR023214">
    <property type="entry name" value="HAD_sf"/>
</dbReference>
<dbReference type="GO" id="GO:0003993">
    <property type="term" value="F:acid phosphatase activity"/>
    <property type="evidence" value="ECO:0007669"/>
    <property type="project" value="InterPro"/>
</dbReference>
<dbReference type="AlphaFoldDB" id="A0A9Q1K391"/>
<evidence type="ECO:0000256" key="1">
    <source>
        <dbReference type="ARBA" id="ARBA00022729"/>
    </source>
</evidence>
<dbReference type="SUPFAM" id="SSF56784">
    <property type="entry name" value="HAD-like"/>
    <property type="match status" value="1"/>
</dbReference>
<evidence type="ECO:0000256" key="3">
    <source>
        <dbReference type="PIRNR" id="PIRNR002674"/>
    </source>
</evidence>
<name>A0A9Q1K391_9CARY</name>
<feature type="chain" id="PRO_5040499432" description="Acid phosphatase" evidence="4">
    <location>
        <begin position="22"/>
        <end position="256"/>
    </location>
</feature>
<dbReference type="Pfam" id="PF03767">
    <property type="entry name" value="Acid_phosphat_B"/>
    <property type="match status" value="1"/>
</dbReference>
<proteinExistence type="inferred from homology"/>
<dbReference type="InterPro" id="IPR005519">
    <property type="entry name" value="Acid_phosphat_B-like"/>
</dbReference>
<evidence type="ECO:0000313" key="6">
    <source>
        <dbReference type="Proteomes" id="UP001153076"/>
    </source>
</evidence>
<evidence type="ECO:0000313" key="5">
    <source>
        <dbReference type="EMBL" id="KAJ8435980.1"/>
    </source>
</evidence>
<keyword evidence="1 4" id="KW-0732">Signal</keyword>
<accession>A0A9Q1K391</accession>
<dbReference type="InterPro" id="IPR014403">
    <property type="entry name" value="APS1/VSP"/>
</dbReference>
<reference evidence="5" key="1">
    <citation type="submission" date="2022-04" db="EMBL/GenBank/DDBJ databases">
        <title>Carnegiea gigantea Genome sequencing and assembly v2.</title>
        <authorList>
            <person name="Copetti D."/>
            <person name="Sanderson M.J."/>
            <person name="Burquez A."/>
            <person name="Wojciechowski M.F."/>
        </authorList>
    </citation>
    <scope>NUCLEOTIDE SEQUENCE</scope>
    <source>
        <strain evidence="5">SGP5-SGP5p</strain>
        <tissue evidence="5">Aerial part</tissue>
    </source>
</reference>
<dbReference type="EMBL" id="JAKOGI010000372">
    <property type="protein sequence ID" value="KAJ8435980.1"/>
    <property type="molecule type" value="Genomic_DNA"/>
</dbReference>
<dbReference type="NCBIfam" id="TIGR01675">
    <property type="entry name" value="plant-AP"/>
    <property type="match status" value="1"/>
</dbReference>
<protein>
    <recommendedName>
        <fullName evidence="7">Acid phosphatase</fullName>
    </recommendedName>
</protein>